<keyword evidence="1" id="KW-1133">Transmembrane helix</keyword>
<dbReference type="Proteomes" id="UP001176114">
    <property type="component" value="Unassembled WGS sequence"/>
</dbReference>
<proteinExistence type="predicted"/>
<evidence type="ECO:0000256" key="1">
    <source>
        <dbReference type="SAM" id="Phobius"/>
    </source>
</evidence>
<feature type="transmembrane region" description="Helical" evidence="1">
    <location>
        <begin position="85"/>
        <end position="105"/>
    </location>
</feature>
<organism evidence="2 3">
    <name type="scientific">Mesomycoplasma ovipneumoniae</name>
    <dbReference type="NCBI Taxonomy" id="29562"/>
    <lineage>
        <taxon>Bacteria</taxon>
        <taxon>Bacillati</taxon>
        <taxon>Mycoplasmatota</taxon>
        <taxon>Mycoplasmoidales</taxon>
        <taxon>Metamycoplasmataceae</taxon>
        <taxon>Mesomycoplasma</taxon>
    </lineage>
</organism>
<feature type="transmembrane region" description="Helical" evidence="1">
    <location>
        <begin position="20"/>
        <end position="39"/>
    </location>
</feature>
<dbReference type="AlphaFoldDB" id="A0AAW6Q5I9"/>
<evidence type="ECO:0000313" key="3">
    <source>
        <dbReference type="Proteomes" id="UP001176114"/>
    </source>
</evidence>
<dbReference type="EMBL" id="JARPQC010000008">
    <property type="protein sequence ID" value="MDF9627961.1"/>
    <property type="molecule type" value="Genomic_DNA"/>
</dbReference>
<protein>
    <submittedName>
        <fullName evidence="2">Uncharacterized protein</fullName>
    </submittedName>
</protein>
<gene>
    <name evidence="2" type="ORF">P5716_03120</name>
</gene>
<accession>A0AAW6Q5I9</accession>
<dbReference type="RefSeq" id="WP_277446889.1">
    <property type="nucleotide sequence ID" value="NZ_CP145985.1"/>
</dbReference>
<name>A0AAW6Q5I9_9BACT</name>
<sequence length="111" mass="13076">MQKNINPFYSGIRLIDLPQPVLITLSVIFFVLAIVSISFHKYTRKKIQQYKELQMEDWKRENPGKKHFTYEQTKMFLPAWQRAKYNAHIFLSVIFVVGGFVFAFGNTLTTL</sequence>
<keyword evidence="1" id="KW-0812">Transmembrane</keyword>
<keyword evidence="1" id="KW-0472">Membrane</keyword>
<comment type="caution">
    <text evidence="2">The sequence shown here is derived from an EMBL/GenBank/DDBJ whole genome shotgun (WGS) entry which is preliminary data.</text>
</comment>
<evidence type="ECO:0000313" key="2">
    <source>
        <dbReference type="EMBL" id="MDF9627961.1"/>
    </source>
</evidence>
<reference evidence="2" key="1">
    <citation type="submission" date="2023-03" db="EMBL/GenBank/DDBJ databases">
        <title>Comparative genome analysis of Brazilian Mesomycoplasma ovipneumoniae isolated from healthy and pneumonic sheep.</title>
        <authorList>
            <person name="Gaeta N."/>
            <person name="Timenetsky J."/>
            <person name="Ganda E."/>
            <person name="Gregory L."/>
        </authorList>
    </citation>
    <scope>NUCLEOTIDE SEQUENCE</scope>
    <source>
        <strain evidence="2">USP-SP475</strain>
    </source>
</reference>